<dbReference type="InterPro" id="IPR051679">
    <property type="entry name" value="DASS-Related_Transporters"/>
</dbReference>
<organism evidence="9 10">
    <name type="scientific">Methanogenium marinum</name>
    <dbReference type="NCBI Taxonomy" id="348610"/>
    <lineage>
        <taxon>Archaea</taxon>
        <taxon>Methanobacteriati</taxon>
        <taxon>Methanobacteriota</taxon>
        <taxon>Stenosarchaea group</taxon>
        <taxon>Methanomicrobia</taxon>
        <taxon>Methanomicrobiales</taxon>
        <taxon>Methanomicrobiaceae</taxon>
        <taxon>Methanogenium</taxon>
    </lineage>
</organism>
<comment type="subcellular location">
    <subcellularLocation>
        <location evidence="1">Membrane</location>
        <topology evidence="1">Multi-pass membrane protein</topology>
    </subcellularLocation>
</comment>
<dbReference type="EMBL" id="JAKELO010000002">
    <property type="protein sequence ID" value="MDE4907518.1"/>
    <property type="molecule type" value="Genomic_DNA"/>
</dbReference>
<evidence type="ECO:0000256" key="6">
    <source>
        <dbReference type="ARBA" id="ARBA00023136"/>
    </source>
</evidence>
<evidence type="ECO:0000313" key="9">
    <source>
        <dbReference type="EMBL" id="MDE4907518.1"/>
    </source>
</evidence>
<dbReference type="InterPro" id="IPR004680">
    <property type="entry name" value="Cit_transptr-like_dom"/>
</dbReference>
<keyword evidence="2" id="KW-0813">Transport</keyword>
<keyword evidence="10" id="KW-1185">Reference proteome</keyword>
<dbReference type="Pfam" id="PF02080">
    <property type="entry name" value="TrkA_C"/>
    <property type="match status" value="2"/>
</dbReference>
<dbReference type="GO" id="GO:0008324">
    <property type="term" value="F:monoatomic cation transmembrane transporter activity"/>
    <property type="evidence" value="ECO:0007669"/>
    <property type="project" value="InterPro"/>
</dbReference>
<evidence type="ECO:0000256" key="2">
    <source>
        <dbReference type="ARBA" id="ARBA00022448"/>
    </source>
</evidence>
<keyword evidence="6 7" id="KW-0472">Membrane</keyword>
<comment type="caution">
    <text evidence="9">The sequence shown here is derived from an EMBL/GenBank/DDBJ whole genome shotgun (WGS) entry which is preliminary data.</text>
</comment>
<sequence length="591" mass="62891">MFDLAIVFGTLILALILFATGRVRYDIVALIALLIVTITGIVDPMDAFLGFGHPAVITVAAVLILSKGLQNSGLVDILARWVSRVGDGEVRQIFSLTGIVAVLSGFMNNIGALALMMPVAIRTARKSGRSPSYLLMPIAFGSLLGGMTTLIGTPPNIIIASYRAQNGGSPFLIFDFAYVGIGVAICGILFISFLGWRLVPSRQSPASKEELFAVRDYLTEVKVPEKSKLAGKMILDISTATEAEMVVVGLIRNTRKIVAPSIYETILENDILIIRADSKDLQTLLDATRLELVGKVDLSEEMIGSDTIGITEAIVKPDSPILDKTAYSANLRWIHGINLLAVAREGGRLRDRLNQIRFQPGDILLLQGKKDALQTALPKIGCLPLAERGLRIGGQKTLLLAMGIFGTALGISALGIMPVQITFSAAVVLMILASIVSLREAYESVEWPIIILLGAMIPVGQALETSGGAALIAGSIVTGASIFPPETTLVLLLVITMFLSDLVNNAASAVLMAPIAIGIANGLGASIDPFLMAVAIGASCAFLTPIGHQSNTLVMVPGGYLFTDYWRMGAVLEIIIVIVSVPLLLTFWPMY</sequence>
<evidence type="ECO:0000256" key="4">
    <source>
        <dbReference type="ARBA" id="ARBA00022737"/>
    </source>
</evidence>
<name>A0A9Q4KN78_9EURY</name>
<dbReference type="InterPro" id="IPR036721">
    <property type="entry name" value="RCK_C_sf"/>
</dbReference>
<dbReference type="PROSITE" id="PS01271">
    <property type="entry name" value="NA_SULFATE"/>
    <property type="match status" value="1"/>
</dbReference>
<dbReference type="PANTHER" id="PTHR43652:SF2">
    <property type="entry name" value="BASIC AMINO ACID ANTIPORTER YFCC-RELATED"/>
    <property type="match status" value="1"/>
</dbReference>
<keyword evidence="4" id="KW-0677">Repeat</keyword>
<evidence type="ECO:0000256" key="7">
    <source>
        <dbReference type="SAM" id="Phobius"/>
    </source>
</evidence>
<feature type="transmembrane region" description="Helical" evidence="7">
    <location>
        <begin position="171"/>
        <end position="196"/>
    </location>
</feature>
<protein>
    <submittedName>
        <fullName evidence="9">SLC13 family permease</fullName>
    </submittedName>
</protein>
<evidence type="ECO:0000256" key="5">
    <source>
        <dbReference type="ARBA" id="ARBA00022989"/>
    </source>
</evidence>
<evidence type="ECO:0000256" key="1">
    <source>
        <dbReference type="ARBA" id="ARBA00004141"/>
    </source>
</evidence>
<keyword evidence="3 7" id="KW-0812">Transmembrane</keyword>
<feature type="transmembrane region" description="Helical" evidence="7">
    <location>
        <begin position="29"/>
        <end position="49"/>
    </location>
</feature>
<feature type="transmembrane region" description="Helical" evidence="7">
    <location>
        <begin position="489"/>
        <end position="517"/>
    </location>
</feature>
<dbReference type="Proteomes" id="UP001143747">
    <property type="component" value="Unassembled WGS sequence"/>
</dbReference>
<feature type="transmembrane region" description="Helical" evidence="7">
    <location>
        <begin position="397"/>
        <end position="415"/>
    </location>
</feature>
<feature type="transmembrane region" description="Helical" evidence="7">
    <location>
        <begin position="450"/>
        <end position="483"/>
    </location>
</feature>
<dbReference type="InterPro" id="IPR031312">
    <property type="entry name" value="Na/sul_symport_CS"/>
</dbReference>
<feature type="transmembrane region" description="Helical" evidence="7">
    <location>
        <begin position="421"/>
        <end position="438"/>
    </location>
</feature>
<dbReference type="RefSeq" id="WP_274924168.1">
    <property type="nucleotide sequence ID" value="NZ_JAKELO010000002.1"/>
</dbReference>
<gene>
    <name evidence="9" type="ORF">L0665_02650</name>
</gene>
<feature type="transmembrane region" description="Helical" evidence="7">
    <location>
        <begin position="568"/>
        <end position="588"/>
    </location>
</feature>
<evidence type="ECO:0000313" key="10">
    <source>
        <dbReference type="Proteomes" id="UP001143747"/>
    </source>
</evidence>
<evidence type="ECO:0000256" key="3">
    <source>
        <dbReference type="ARBA" id="ARBA00022692"/>
    </source>
</evidence>
<proteinExistence type="predicted"/>
<keyword evidence="5 7" id="KW-1133">Transmembrane helix</keyword>
<dbReference type="PROSITE" id="PS51202">
    <property type="entry name" value="RCK_C"/>
    <property type="match status" value="2"/>
</dbReference>
<dbReference type="AlphaFoldDB" id="A0A9Q4KN78"/>
<feature type="transmembrane region" description="Helical" evidence="7">
    <location>
        <begin position="93"/>
        <end position="121"/>
    </location>
</feature>
<feature type="transmembrane region" description="Helical" evidence="7">
    <location>
        <begin position="133"/>
        <end position="151"/>
    </location>
</feature>
<feature type="domain" description="RCK C-terminal" evidence="8">
    <location>
        <begin position="298"/>
        <end position="383"/>
    </location>
</feature>
<dbReference type="PANTHER" id="PTHR43652">
    <property type="entry name" value="BASIC AMINO ACID ANTIPORTER YFCC-RELATED"/>
    <property type="match status" value="1"/>
</dbReference>
<feature type="domain" description="RCK C-terminal" evidence="8">
    <location>
        <begin position="206"/>
        <end position="290"/>
    </location>
</feature>
<dbReference type="CDD" id="cd01115">
    <property type="entry name" value="SLC13_permease"/>
    <property type="match status" value="1"/>
</dbReference>
<evidence type="ECO:0000259" key="8">
    <source>
        <dbReference type="PROSITE" id="PS51202"/>
    </source>
</evidence>
<accession>A0A9Q4KN78</accession>
<dbReference type="GO" id="GO:0006813">
    <property type="term" value="P:potassium ion transport"/>
    <property type="evidence" value="ECO:0007669"/>
    <property type="project" value="InterPro"/>
</dbReference>
<dbReference type="Pfam" id="PF03600">
    <property type="entry name" value="CitMHS"/>
    <property type="match status" value="1"/>
</dbReference>
<dbReference type="SUPFAM" id="SSF116726">
    <property type="entry name" value="TrkA C-terminal domain-like"/>
    <property type="match status" value="2"/>
</dbReference>
<dbReference type="GO" id="GO:0005886">
    <property type="term" value="C:plasma membrane"/>
    <property type="evidence" value="ECO:0007669"/>
    <property type="project" value="TreeGrafter"/>
</dbReference>
<reference evidence="9" key="1">
    <citation type="submission" date="2022-01" db="EMBL/GenBank/DDBJ databases">
        <title>Draft genome of Methanogenium marinum DSM 15558.</title>
        <authorList>
            <person name="Chen S.-C."/>
            <person name="You Y.-T."/>
        </authorList>
    </citation>
    <scope>NUCLEOTIDE SEQUENCE</scope>
    <source>
        <strain evidence="9">DSM 15558</strain>
    </source>
</reference>
<dbReference type="Gene3D" id="3.30.70.1450">
    <property type="entry name" value="Regulator of K+ conductance, C-terminal domain"/>
    <property type="match status" value="2"/>
</dbReference>
<dbReference type="InterPro" id="IPR006037">
    <property type="entry name" value="RCK_C"/>
</dbReference>